<dbReference type="CDD" id="cd23799">
    <property type="entry name" value="UBCc_UBE2J"/>
    <property type="match status" value="1"/>
</dbReference>
<evidence type="ECO:0000256" key="2">
    <source>
        <dbReference type="SAM" id="Phobius"/>
    </source>
</evidence>
<proteinExistence type="predicted"/>
<dbReference type="PROSITE" id="PS50127">
    <property type="entry name" value="UBC_2"/>
    <property type="match status" value="1"/>
</dbReference>
<dbReference type="InterPro" id="IPR016135">
    <property type="entry name" value="UBQ-conjugating_enzyme/RWD"/>
</dbReference>
<evidence type="ECO:0000256" key="1">
    <source>
        <dbReference type="SAM" id="MobiDB-lite"/>
    </source>
</evidence>
<name>A0A1D2NJV7_ORCCI</name>
<feature type="region of interest" description="Disordered" evidence="1">
    <location>
        <begin position="1"/>
        <end position="20"/>
    </location>
</feature>
<keyword evidence="2" id="KW-0472">Membrane</keyword>
<dbReference type="InterPro" id="IPR050113">
    <property type="entry name" value="Ub_conjugating_enzyme"/>
</dbReference>
<organism evidence="4 5">
    <name type="scientific">Orchesella cincta</name>
    <name type="common">Springtail</name>
    <name type="synonym">Podura cincta</name>
    <dbReference type="NCBI Taxonomy" id="48709"/>
    <lineage>
        <taxon>Eukaryota</taxon>
        <taxon>Metazoa</taxon>
        <taxon>Ecdysozoa</taxon>
        <taxon>Arthropoda</taxon>
        <taxon>Hexapoda</taxon>
        <taxon>Collembola</taxon>
        <taxon>Entomobryomorpha</taxon>
        <taxon>Entomobryoidea</taxon>
        <taxon>Orchesellidae</taxon>
        <taxon>Orchesellinae</taxon>
        <taxon>Orchesella</taxon>
    </lineage>
</organism>
<dbReference type="AlphaFoldDB" id="A0A1D2NJV7"/>
<dbReference type="PANTHER" id="PTHR24067">
    <property type="entry name" value="UBIQUITIN-CONJUGATING ENZYME E2"/>
    <property type="match status" value="1"/>
</dbReference>
<dbReference type="Proteomes" id="UP000094527">
    <property type="component" value="Unassembled WGS sequence"/>
</dbReference>
<dbReference type="STRING" id="48709.A0A1D2NJV7"/>
<sequence length="293" mass="32320">MNPEDSQVTGAGDAVGPVSPEVKNRLMREAAELATAENEFSAHPTKTNLLEWHFTIKGPELEQRIYQGRIIFPKEYPMKPPSFILLTPNGRFHAICLSISNYHPETWLTSWSIRTALVALRSFLLTPGNEGAIGSINYANEKGKKLAIKSRHWSCQECDPVIKLLSVRNPDGSNSAKEAENNDADAVPTFQATVGPPNRKTSAKMTATQNGHAKDCNNCNPVTSSSTALLNMDNQDVTSARSEEINKFTPEQQVQHNEHIKHILGDFAIGCFIIVFIGASFCRLLTIFTQGLK</sequence>
<feature type="domain" description="UBC core" evidence="3">
    <location>
        <begin position="21"/>
        <end position="166"/>
    </location>
</feature>
<keyword evidence="5" id="KW-1185">Reference proteome</keyword>
<dbReference type="InterPro" id="IPR000608">
    <property type="entry name" value="UBC"/>
</dbReference>
<dbReference type="SUPFAM" id="SSF54495">
    <property type="entry name" value="UBC-like"/>
    <property type="match status" value="1"/>
</dbReference>
<keyword evidence="2" id="KW-1133">Transmembrane helix</keyword>
<feature type="transmembrane region" description="Helical" evidence="2">
    <location>
        <begin position="267"/>
        <end position="288"/>
    </location>
</feature>
<gene>
    <name evidence="4" type="ORF">Ocin01_01098</name>
</gene>
<evidence type="ECO:0000313" key="5">
    <source>
        <dbReference type="Proteomes" id="UP000094527"/>
    </source>
</evidence>
<evidence type="ECO:0000259" key="3">
    <source>
        <dbReference type="PROSITE" id="PS50127"/>
    </source>
</evidence>
<protein>
    <submittedName>
        <fullName evidence="4">Ubiquitin-conjugating enzyme E2 J1</fullName>
    </submittedName>
</protein>
<dbReference type="Gene3D" id="3.10.110.10">
    <property type="entry name" value="Ubiquitin Conjugating Enzyme"/>
    <property type="match status" value="1"/>
</dbReference>
<reference evidence="4 5" key="1">
    <citation type="journal article" date="2016" name="Genome Biol. Evol.">
        <title>Gene Family Evolution Reflects Adaptation to Soil Environmental Stressors in the Genome of the Collembolan Orchesella cincta.</title>
        <authorList>
            <person name="Faddeeva-Vakhrusheva A."/>
            <person name="Derks M.F."/>
            <person name="Anvar S.Y."/>
            <person name="Agamennone V."/>
            <person name="Suring W."/>
            <person name="Smit S."/>
            <person name="van Straalen N.M."/>
            <person name="Roelofs D."/>
        </authorList>
    </citation>
    <scope>NUCLEOTIDE SEQUENCE [LARGE SCALE GENOMIC DNA]</scope>
    <source>
        <tissue evidence="4">Mixed pool</tissue>
    </source>
</reference>
<accession>A0A1D2NJV7</accession>
<keyword evidence="2" id="KW-0812">Transmembrane</keyword>
<evidence type="ECO:0000313" key="4">
    <source>
        <dbReference type="EMBL" id="ODN05534.1"/>
    </source>
</evidence>
<dbReference type="SMART" id="SM00212">
    <property type="entry name" value="UBCc"/>
    <property type="match status" value="1"/>
</dbReference>
<comment type="caution">
    <text evidence="4">The sequence shown here is derived from an EMBL/GenBank/DDBJ whole genome shotgun (WGS) entry which is preliminary data.</text>
</comment>
<dbReference type="Pfam" id="PF00179">
    <property type="entry name" value="UQ_con"/>
    <property type="match status" value="1"/>
</dbReference>
<dbReference type="EMBL" id="LJIJ01000021">
    <property type="protein sequence ID" value="ODN05534.1"/>
    <property type="molecule type" value="Genomic_DNA"/>
</dbReference>
<dbReference type="OrthoDB" id="1158011at2759"/>